<keyword evidence="10" id="KW-1185">Reference proteome</keyword>
<evidence type="ECO:0000256" key="5">
    <source>
        <dbReference type="ARBA" id="ARBA00023136"/>
    </source>
</evidence>
<protein>
    <submittedName>
        <fullName evidence="9">MotA/TolQ/ExbB proton channel family protein</fullName>
    </submittedName>
</protein>
<feature type="transmembrane region" description="Helical" evidence="7">
    <location>
        <begin position="106"/>
        <end position="128"/>
    </location>
</feature>
<keyword evidence="6" id="KW-0813">Transport</keyword>
<feature type="transmembrane region" description="Helical" evidence="7">
    <location>
        <begin position="148"/>
        <end position="173"/>
    </location>
</feature>
<keyword evidence="4 7" id="KW-1133">Transmembrane helix</keyword>
<dbReference type="Proteomes" id="UP001165488">
    <property type="component" value="Unassembled WGS sequence"/>
</dbReference>
<organism evidence="9 10">
    <name type="scientific">Belliella calami</name>
    <dbReference type="NCBI Taxonomy" id="2923436"/>
    <lineage>
        <taxon>Bacteria</taxon>
        <taxon>Pseudomonadati</taxon>
        <taxon>Bacteroidota</taxon>
        <taxon>Cytophagia</taxon>
        <taxon>Cytophagales</taxon>
        <taxon>Cyclobacteriaceae</taxon>
        <taxon>Belliella</taxon>
    </lineage>
</organism>
<evidence type="ECO:0000256" key="6">
    <source>
        <dbReference type="RuleBase" id="RU004057"/>
    </source>
</evidence>
<dbReference type="Pfam" id="PF01618">
    <property type="entry name" value="MotA_ExbB"/>
    <property type="match status" value="1"/>
</dbReference>
<comment type="subcellular location">
    <subcellularLocation>
        <location evidence="1">Cell membrane</location>
        <topology evidence="1">Multi-pass membrane protein</topology>
    </subcellularLocation>
    <subcellularLocation>
        <location evidence="6">Membrane</location>
        <topology evidence="6">Multi-pass membrane protein</topology>
    </subcellularLocation>
</comment>
<dbReference type="RefSeq" id="WP_241273252.1">
    <property type="nucleotide sequence ID" value="NZ_JAKZGS010000001.1"/>
</dbReference>
<accession>A0ABS9UJH0</accession>
<evidence type="ECO:0000256" key="7">
    <source>
        <dbReference type="SAM" id="Phobius"/>
    </source>
</evidence>
<evidence type="ECO:0000256" key="3">
    <source>
        <dbReference type="ARBA" id="ARBA00022692"/>
    </source>
</evidence>
<dbReference type="EMBL" id="JAKZGS010000001">
    <property type="protein sequence ID" value="MCH7396732.1"/>
    <property type="molecule type" value="Genomic_DNA"/>
</dbReference>
<evidence type="ECO:0000313" key="9">
    <source>
        <dbReference type="EMBL" id="MCH7396732.1"/>
    </source>
</evidence>
<evidence type="ECO:0000256" key="4">
    <source>
        <dbReference type="ARBA" id="ARBA00022989"/>
    </source>
</evidence>
<sequence length="572" mass="64896">MSKLFRPFLSPETFGDYTTILFTVGIFIYFIIEVIRFNRKIGKLKSELKNLDINDQVKLENSSTLSGVWISYKSSFGFGDLNKTTEDARDYFNEYNLILNNSNFRYYLTLPNIFVGLGILGTFVGLVYGISSFDNLSDSSVIKESISVLLSGMGTAFYTSIVGMFFSIFFNIIEKKQFYKTFRKIKQISNELNNTYRISKIELEQQNHKSLVKVLSEVFSYTSSEGVQVPPNMVFYTLDQELKEQSRALKSFSTDLANSLEAMSTIIMEEFDQSFQRVFQETLLPVIEKLDKAVEALKNEKSSTNENLINSTIEALKKTMQAMMEDFKDTLSGSAKNEIDNMLKVLNASSTALISLPHQLGKIEDVLDETIRTFKDISDKTLRNTETQEQEHAKSRTKLNETTNEVLDKANRMIESADNFIGDFVKEAGNLTEAIKEYHHLISSLKDTASSINQTTDKLNRSVELIDQYSNKSIESNKLLTENFENQLAQITRMNSEHVESYNKIKESLGTVFDGIEEGLTTYRDHTVESLNTYLGEFSEKLAKASNALSGSISELNEGLDGLNDFLGRVKR</sequence>
<comment type="similarity">
    <text evidence="6">Belongs to the exbB/tolQ family.</text>
</comment>
<feature type="transmembrane region" description="Helical" evidence="7">
    <location>
        <begin position="20"/>
        <end position="37"/>
    </location>
</feature>
<name>A0ABS9UJH0_9BACT</name>
<comment type="caution">
    <text evidence="9">The sequence shown here is derived from an EMBL/GenBank/DDBJ whole genome shotgun (WGS) entry which is preliminary data.</text>
</comment>
<keyword evidence="6" id="KW-0653">Protein transport</keyword>
<evidence type="ECO:0000313" key="10">
    <source>
        <dbReference type="Proteomes" id="UP001165488"/>
    </source>
</evidence>
<evidence type="ECO:0000256" key="2">
    <source>
        <dbReference type="ARBA" id="ARBA00022475"/>
    </source>
</evidence>
<proteinExistence type="inferred from homology"/>
<gene>
    <name evidence="9" type="ORF">MM236_01980</name>
</gene>
<keyword evidence="3 7" id="KW-0812">Transmembrane</keyword>
<evidence type="ECO:0000256" key="1">
    <source>
        <dbReference type="ARBA" id="ARBA00004651"/>
    </source>
</evidence>
<keyword evidence="2" id="KW-1003">Cell membrane</keyword>
<feature type="domain" description="MotA/TolQ/ExbB proton channel" evidence="8">
    <location>
        <begin position="115"/>
        <end position="183"/>
    </location>
</feature>
<keyword evidence="5 7" id="KW-0472">Membrane</keyword>
<evidence type="ECO:0000259" key="8">
    <source>
        <dbReference type="Pfam" id="PF01618"/>
    </source>
</evidence>
<reference evidence="9" key="1">
    <citation type="submission" date="2022-03" db="EMBL/GenBank/DDBJ databases">
        <title>De novo assembled genomes of Belliella spp. (Cyclobacteriaceae) strains.</title>
        <authorList>
            <person name="Szabo A."/>
            <person name="Korponai K."/>
            <person name="Felfoldi T."/>
        </authorList>
    </citation>
    <scope>NUCLEOTIDE SEQUENCE</scope>
    <source>
        <strain evidence="9">DSM 107340</strain>
    </source>
</reference>
<dbReference type="SUPFAM" id="SSF58104">
    <property type="entry name" value="Methyl-accepting chemotaxis protein (MCP) signaling domain"/>
    <property type="match status" value="1"/>
</dbReference>
<dbReference type="InterPro" id="IPR002898">
    <property type="entry name" value="MotA_ExbB_proton_chnl"/>
</dbReference>